<dbReference type="VEuPathDB" id="FungiDB:PC110_g20237"/>
<comment type="caution">
    <text evidence="4">The sequence shown here is derived from an EMBL/GenBank/DDBJ whole genome shotgun (WGS) entry which is preliminary data.</text>
</comment>
<reference evidence="2" key="2">
    <citation type="submission" date="2018-10" db="EMBL/GenBank/DDBJ databases">
        <title>Effector identification in a new, highly contiguous assembly of the strawberry crown rot pathogen Phytophthora cactorum.</title>
        <authorList>
            <person name="Armitage A.D."/>
            <person name="Nellist C.F."/>
            <person name="Bates H."/>
            <person name="Vickerstaff R.J."/>
            <person name="Harrison R.J."/>
        </authorList>
    </citation>
    <scope>NUCLEOTIDE SEQUENCE</scope>
    <source>
        <strain evidence="2">4040</strain>
        <strain evidence="3">P421</strain>
    </source>
</reference>
<dbReference type="EMBL" id="RCMV01004064">
    <property type="protein sequence ID" value="KAG3196429.1"/>
    <property type="molecule type" value="Genomic_DNA"/>
</dbReference>
<reference evidence="4 5" key="1">
    <citation type="submission" date="2018-01" db="EMBL/GenBank/DDBJ databases">
        <title>Draft genome of the strawberry crown rot pathogen Phytophthora cactorum.</title>
        <authorList>
            <person name="Armitage A.D."/>
            <person name="Lysoe E."/>
            <person name="Nellist C.F."/>
            <person name="Harrison R.J."/>
            <person name="Brurberg M.B."/>
        </authorList>
    </citation>
    <scope>NUCLEOTIDE SEQUENCE [LARGE SCALE GENOMIC DNA]</scope>
    <source>
        <strain evidence="4 5">10300</strain>
    </source>
</reference>
<dbReference type="Proteomes" id="UP000760860">
    <property type="component" value="Unassembled WGS sequence"/>
</dbReference>
<evidence type="ECO:0000313" key="3">
    <source>
        <dbReference type="EMBL" id="KAG3196429.1"/>
    </source>
</evidence>
<dbReference type="Proteomes" id="UP000251314">
    <property type="component" value="Unassembled WGS sequence"/>
</dbReference>
<feature type="compositionally biased region" description="Polar residues" evidence="1">
    <location>
        <begin position="1"/>
        <end position="18"/>
    </location>
</feature>
<evidence type="ECO:0000313" key="4">
    <source>
        <dbReference type="EMBL" id="RAW23328.1"/>
    </source>
</evidence>
<protein>
    <submittedName>
        <fullName evidence="4">Uncharacterized protein</fullName>
    </submittedName>
</protein>
<dbReference type="OrthoDB" id="10286470at2759"/>
<evidence type="ECO:0000313" key="2">
    <source>
        <dbReference type="EMBL" id="KAG2893419.1"/>
    </source>
</evidence>
<evidence type="ECO:0000313" key="5">
    <source>
        <dbReference type="Proteomes" id="UP000251314"/>
    </source>
</evidence>
<name>A0A329RJ31_9STRA</name>
<dbReference type="EMBL" id="MJFZ01001083">
    <property type="protein sequence ID" value="RAW23328.1"/>
    <property type="molecule type" value="Genomic_DNA"/>
</dbReference>
<organism evidence="4 5">
    <name type="scientific">Phytophthora cactorum</name>
    <dbReference type="NCBI Taxonomy" id="29920"/>
    <lineage>
        <taxon>Eukaryota</taxon>
        <taxon>Sar</taxon>
        <taxon>Stramenopiles</taxon>
        <taxon>Oomycota</taxon>
        <taxon>Peronosporomycetes</taxon>
        <taxon>Peronosporales</taxon>
        <taxon>Peronosporaceae</taxon>
        <taxon>Phytophthora</taxon>
    </lineage>
</organism>
<proteinExistence type="predicted"/>
<evidence type="ECO:0000256" key="1">
    <source>
        <dbReference type="SAM" id="MobiDB-lite"/>
    </source>
</evidence>
<accession>A0A329RJ31</accession>
<dbReference type="AlphaFoldDB" id="A0A329RJ31"/>
<keyword evidence="5" id="KW-1185">Reference proteome</keyword>
<gene>
    <name evidence="4" type="ORF">PC110_g20237</name>
    <name evidence="2" type="ORF">PC117_g23768</name>
    <name evidence="3" type="ORF">PC129_g24694</name>
</gene>
<dbReference type="EMBL" id="RCMK01001482">
    <property type="protein sequence ID" value="KAG2893419.1"/>
    <property type="molecule type" value="Genomic_DNA"/>
</dbReference>
<dbReference type="Proteomes" id="UP000736787">
    <property type="component" value="Unassembled WGS sequence"/>
</dbReference>
<sequence>MTPNPFTSSAMRATSPSAMQFDDEGRERVMSYQSRQMKPGERNFPVQWNFSRCATL</sequence>
<feature type="region of interest" description="Disordered" evidence="1">
    <location>
        <begin position="1"/>
        <end position="24"/>
    </location>
</feature>